<keyword evidence="10 12" id="KW-0472">Membrane</keyword>
<feature type="signal peptide" evidence="15">
    <location>
        <begin position="1"/>
        <end position="26"/>
    </location>
</feature>
<keyword evidence="9 14" id="KW-0798">TonB box</keyword>
<evidence type="ECO:0000256" key="7">
    <source>
        <dbReference type="ARBA" id="ARBA00023004"/>
    </source>
</evidence>
<evidence type="ECO:0000313" key="19">
    <source>
        <dbReference type="Proteomes" id="UP000197717"/>
    </source>
</evidence>
<dbReference type="InterPro" id="IPR037066">
    <property type="entry name" value="Plug_dom_sf"/>
</dbReference>
<gene>
    <name evidence="18" type="ORF">CEW91_09800</name>
</gene>
<dbReference type="Pfam" id="PF00593">
    <property type="entry name" value="TonB_dep_Rec_b-barrel"/>
    <property type="match status" value="1"/>
</dbReference>
<keyword evidence="6 15" id="KW-0732">Signal</keyword>
<keyword evidence="18" id="KW-0675">Receptor</keyword>
<keyword evidence="7" id="KW-0408">Iron</keyword>
<evidence type="ECO:0000256" key="3">
    <source>
        <dbReference type="ARBA" id="ARBA00022452"/>
    </source>
</evidence>
<evidence type="ECO:0000256" key="8">
    <source>
        <dbReference type="ARBA" id="ARBA00023065"/>
    </source>
</evidence>
<dbReference type="PROSITE" id="PS52016">
    <property type="entry name" value="TONB_DEPENDENT_REC_3"/>
    <property type="match status" value="1"/>
</dbReference>
<feature type="short sequence motif" description="TonB C-terminal box" evidence="13">
    <location>
        <begin position="769"/>
        <end position="786"/>
    </location>
</feature>
<evidence type="ECO:0000256" key="15">
    <source>
        <dbReference type="SAM" id="SignalP"/>
    </source>
</evidence>
<organism evidence="18 19">
    <name type="scientific">Idiomarina piscisalsi</name>
    <dbReference type="NCBI Taxonomy" id="1096243"/>
    <lineage>
        <taxon>Bacteria</taxon>
        <taxon>Pseudomonadati</taxon>
        <taxon>Pseudomonadota</taxon>
        <taxon>Gammaproteobacteria</taxon>
        <taxon>Alteromonadales</taxon>
        <taxon>Idiomarinaceae</taxon>
        <taxon>Idiomarina</taxon>
    </lineage>
</organism>
<keyword evidence="4" id="KW-0410">Iron transport</keyword>
<keyword evidence="8" id="KW-0406">Ion transport</keyword>
<evidence type="ECO:0000256" key="14">
    <source>
        <dbReference type="RuleBase" id="RU003357"/>
    </source>
</evidence>
<evidence type="ECO:0000256" key="4">
    <source>
        <dbReference type="ARBA" id="ARBA00022496"/>
    </source>
</evidence>
<evidence type="ECO:0000256" key="13">
    <source>
        <dbReference type="PROSITE-ProRule" id="PRU10144"/>
    </source>
</evidence>
<dbReference type="InterPro" id="IPR036942">
    <property type="entry name" value="Beta-barrel_TonB_sf"/>
</dbReference>
<dbReference type="SUPFAM" id="SSF56935">
    <property type="entry name" value="Porins"/>
    <property type="match status" value="1"/>
</dbReference>
<dbReference type="InterPro" id="IPR000531">
    <property type="entry name" value="Beta-barrel_TonB"/>
</dbReference>
<name>A0ABM6LVB3_9GAMM</name>
<dbReference type="InterPro" id="IPR012910">
    <property type="entry name" value="Plug_dom"/>
</dbReference>
<evidence type="ECO:0000256" key="9">
    <source>
        <dbReference type="ARBA" id="ARBA00023077"/>
    </source>
</evidence>
<evidence type="ECO:0000256" key="5">
    <source>
        <dbReference type="ARBA" id="ARBA00022692"/>
    </source>
</evidence>
<protein>
    <submittedName>
        <fullName evidence="18">TonB-dependent receptor</fullName>
    </submittedName>
</protein>
<feature type="domain" description="TonB-dependent receptor-like beta-barrel" evidence="16">
    <location>
        <begin position="318"/>
        <end position="756"/>
    </location>
</feature>
<keyword evidence="11 12" id="KW-0998">Cell outer membrane</keyword>
<keyword evidence="2 12" id="KW-0813">Transport</keyword>
<comment type="subcellular location">
    <subcellularLocation>
        <location evidence="1 12">Cell outer membrane</location>
        <topology evidence="1 12">Multi-pass membrane protein</topology>
    </subcellularLocation>
</comment>
<dbReference type="Gene3D" id="2.40.170.20">
    <property type="entry name" value="TonB-dependent receptor, beta-barrel domain"/>
    <property type="match status" value="1"/>
</dbReference>
<dbReference type="PANTHER" id="PTHR32552:SF89">
    <property type="entry name" value="CATECHOLATE SIDEROPHORE RECEPTOR FIU"/>
    <property type="match status" value="1"/>
</dbReference>
<evidence type="ECO:0000259" key="16">
    <source>
        <dbReference type="Pfam" id="PF00593"/>
    </source>
</evidence>
<feature type="chain" id="PRO_5046334124" evidence="15">
    <location>
        <begin position="27"/>
        <end position="786"/>
    </location>
</feature>
<reference evidence="18 19" key="1">
    <citation type="submission" date="2017-06" db="EMBL/GenBank/DDBJ databases">
        <title>Complete genome sequence of Idiomarina piscisalsi strain 10PY1A isolated from soil of Soudi Arabia.</title>
        <authorList>
            <person name="Kim M.-C."/>
            <person name="Jung B.K."/>
            <person name="Budiyanto F."/>
            <person name="Nzila A."/>
            <person name="Shin J.-H."/>
        </authorList>
    </citation>
    <scope>NUCLEOTIDE SEQUENCE [LARGE SCALE GENOMIC DNA]</scope>
    <source>
        <strain evidence="18 19">10PY1A</strain>
    </source>
</reference>
<dbReference type="PANTHER" id="PTHR32552">
    <property type="entry name" value="FERRICHROME IRON RECEPTOR-RELATED"/>
    <property type="match status" value="1"/>
</dbReference>
<dbReference type="Proteomes" id="UP000197717">
    <property type="component" value="Chromosome"/>
</dbReference>
<evidence type="ECO:0000256" key="1">
    <source>
        <dbReference type="ARBA" id="ARBA00004571"/>
    </source>
</evidence>
<evidence type="ECO:0000256" key="11">
    <source>
        <dbReference type="ARBA" id="ARBA00023237"/>
    </source>
</evidence>
<dbReference type="RefSeq" id="WP_088768783.1">
    <property type="nucleotide sequence ID" value="NZ_CP022133.1"/>
</dbReference>
<sequence>MKLSVPMKPSLLALSVFSVLSAPTLAQQEEQTANDDKKKAQDIEQIQVTGRSVSYANNATAEEMKLQQTSMTSALAVVDNLPGVLINEGDPFGSDEWSTSISMRGFSIDLSQQQIGMTVDGISNGNSNYGGGTKANRFIDTENLQGVDVSQGTSDISSRSHEALGGTLDFRTIDPGFEEKAVVSATLGENNAQKIYARYETGELARDTYGWVSFSTQENTDWMDEVATNKRDHFAGKLISRLGDVDLEGYVTYDDAREYTYQRVYGVSQFEQNKQWDGLVPNWTGVPYQDQAWRKGWVTHRENLFGYLKAQTMISNVTVKGNVYYHHNEGRGDWIPYYVVDVTDDGAGNPHSELDPSTTAEGGSSLGQIYFVNRDGQSLQPQAGCESSITYPYGGAGAALDPDCYGSGAIPVSSHRHTNYNKDRYGVNGDFIWDTTIADMPNTLRGGFWYEDYEREEYRSWHKLIDSATSARWENNPYWIQYNREFPVDTLMAYVENELDAGFAKFRVGAKKFDVDVAKNDLFNSDNNLDVDSSSDVLFSAGFVAPVPGVRGLEVFGGYAENFAAIKDAVLERDDTDLSVVEPERADNIDLGLRYSSPGLNASLTYYDITFDNRITFISNEDVDGIDFLEAAAGGYVNDGGVESNGIEASLDYQLNDNWGVYVSYTKNDSTYVDKAAAGNTVIGSAEDMAAISFDYKSDGYFAGFSTKYVGERYMDQTNTQVVDSYTTSDFYLGTAVYNVGNAIDSMELRFTINNVFDERYLGTIAPGAAWIGAPRVAALNAKFTF</sequence>
<evidence type="ECO:0000256" key="6">
    <source>
        <dbReference type="ARBA" id="ARBA00022729"/>
    </source>
</evidence>
<dbReference type="Pfam" id="PF07715">
    <property type="entry name" value="Plug"/>
    <property type="match status" value="1"/>
</dbReference>
<keyword evidence="5 12" id="KW-0812">Transmembrane</keyword>
<dbReference type="EMBL" id="CP022133">
    <property type="protein sequence ID" value="ASG66412.1"/>
    <property type="molecule type" value="Genomic_DNA"/>
</dbReference>
<evidence type="ECO:0000256" key="2">
    <source>
        <dbReference type="ARBA" id="ARBA00022448"/>
    </source>
</evidence>
<dbReference type="InterPro" id="IPR010917">
    <property type="entry name" value="TonB_rcpt_CS"/>
</dbReference>
<keyword evidence="19" id="KW-1185">Reference proteome</keyword>
<dbReference type="Gene3D" id="2.170.130.10">
    <property type="entry name" value="TonB-dependent receptor, plug domain"/>
    <property type="match status" value="1"/>
</dbReference>
<proteinExistence type="inferred from homology"/>
<evidence type="ECO:0000259" key="17">
    <source>
        <dbReference type="Pfam" id="PF07715"/>
    </source>
</evidence>
<feature type="domain" description="TonB-dependent receptor plug" evidence="17">
    <location>
        <begin position="59"/>
        <end position="160"/>
    </location>
</feature>
<dbReference type="PROSITE" id="PS01156">
    <property type="entry name" value="TONB_DEPENDENT_REC_2"/>
    <property type="match status" value="1"/>
</dbReference>
<evidence type="ECO:0000256" key="12">
    <source>
        <dbReference type="PROSITE-ProRule" id="PRU01360"/>
    </source>
</evidence>
<evidence type="ECO:0000256" key="10">
    <source>
        <dbReference type="ARBA" id="ARBA00023136"/>
    </source>
</evidence>
<evidence type="ECO:0000313" key="18">
    <source>
        <dbReference type="EMBL" id="ASG66412.1"/>
    </source>
</evidence>
<comment type="similarity">
    <text evidence="12 14">Belongs to the TonB-dependent receptor family.</text>
</comment>
<dbReference type="InterPro" id="IPR039426">
    <property type="entry name" value="TonB-dep_rcpt-like"/>
</dbReference>
<keyword evidence="3 12" id="KW-1134">Transmembrane beta strand</keyword>
<accession>A0ABM6LVB3</accession>